<evidence type="ECO:0008006" key="3">
    <source>
        <dbReference type="Google" id="ProtNLM"/>
    </source>
</evidence>
<dbReference type="OrthoDB" id="1425427at2"/>
<dbReference type="Proteomes" id="UP000249518">
    <property type="component" value="Unassembled WGS sequence"/>
</dbReference>
<reference evidence="1 2" key="1">
    <citation type="submission" date="2018-06" db="EMBL/GenBank/DDBJ databases">
        <title>Genomic Encyclopedia of Type Strains, Phase III (KMG-III): the genomes of soil and plant-associated and newly described type strains.</title>
        <authorList>
            <person name="Whitman W."/>
        </authorList>
    </citation>
    <scope>NUCLEOTIDE SEQUENCE [LARGE SCALE GENOMIC DNA]</scope>
    <source>
        <strain evidence="1 2">CGMCC 1.12504</strain>
    </source>
</reference>
<protein>
    <recommendedName>
        <fullName evidence="3">Lipoprotein</fullName>
    </recommendedName>
</protein>
<evidence type="ECO:0000313" key="2">
    <source>
        <dbReference type="Proteomes" id="UP000249518"/>
    </source>
</evidence>
<evidence type="ECO:0000313" key="1">
    <source>
        <dbReference type="EMBL" id="RAR49599.1"/>
    </source>
</evidence>
<gene>
    <name evidence="1" type="ORF">B0I10_10318</name>
</gene>
<name>A0A328X2Y0_9FLAO</name>
<dbReference type="PROSITE" id="PS51257">
    <property type="entry name" value="PROKAR_LIPOPROTEIN"/>
    <property type="match status" value="1"/>
</dbReference>
<organism evidence="1 2">
    <name type="scientific">Flavobacterium lacus</name>
    <dbReference type="NCBI Taxonomy" id="1353778"/>
    <lineage>
        <taxon>Bacteria</taxon>
        <taxon>Pseudomonadati</taxon>
        <taxon>Bacteroidota</taxon>
        <taxon>Flavobacteriia</taxon>
        <taxon>Flavobacteriales</taxon>
        <taxon>Flavobacteriaceae</taxon>
        <taxon>Flavobacterium</taxon>
    </lineage>
</organism>
<dbReference type="RefSeq" id="WP_146740303.1">
    <property type="nucleotide sequence ID" value="NZ_QLSV01000003.1"/>
</dbReference>
<keyword evidence="2" id="KW-1185">Reference proteome</keyword>
<proteinExistence type="predicted"/>
<sequence length="171" mass="19902">MISKSRVIFLSYLALIFLVLSACKKMEKDEVSSLSVYIYHADKPKIEEFGYQKKKLDSVVTFNYTSQKDSSKVIDIEFYLKSNIFNFGGENFILSKSNIIYKDKISGMDFYYYVLESPSIDGTGPILFNKDYGLLAIFNVFGPMLIFRKENDINNYNEDVFMNLKNYDTNY</sequence>
<dbReference type="AlphaFoldDB" id="A0A328X2Y0"/>
<accession>A0A328X2Y0</accession>
<dbReference type="EMBL" id="QLSV01000003">
    <property type="protein sequence ID" value="RAR49599.1"/>
    <property type="molecule type" value="Genomic_DNA"/>
</dbReference>
<comment type="caution">
    <text evidence="1">The sequence shown here is derived from an EMBL/GenBank/DDBJ whole genome shotgun (WGS) entry which is preliminary data.</text>
</comment>